<dbReference type="EMBL" id="KK116126">
    <property type="protein sequence ID" value="KFM66904.1"/>
    <property type="molecule type" value="Genomic_DNA"/>
</dbReference>
<evidence type="ECO:0000256" key="3">
    <source>
        <dbReference type="ARBA" id="ARBA00022942"/>
    </source>
</evidence>
<feature type="non-terminal residue" evidence="6">
    <location>
        <position position="280"/>
    </location>
</feature>
<dbReference type="Gene3D" id="3.40.1000.30">
    <property type="match status" value="1"/>
</dbReference>
<dbReference type="Proteomes" id="UP000054359">
    <property type="component" value="Unassembled WGS sequence"/>
</dbReference>
<dbReference type="STRING" id="407821.A0A087TP65"/>
<evidence type="ECO:0000259" key="5">
    <source>
        <dbReference type="Pfam" id="PF11566"/>
    </source>
</evidence>
<dbReference type="GO" id="GO:0070628">
    <property type="term" value="F:proteasome binding"/>
    <property type="evidence" value="ECO:0007669"/>
    <property type="project" value="InterPro"/>
</dbReference>
<accession>A0A087TP65</accession>
<sequence length="280" mass="31089">MGRIRGLELLFNLVSKQLKSKADCLVAALHCLLINEGLQCMGIGEEWPEEDSSTGTELLPKDWNENQELYSLRYATKDFKHRYLFKLVKAGHTLHVNVAMDKNTVAVLSLSIESHVSDDYKEYSDAYRDLDSLSDSFRKDVLQKLQVKENKAGTSGEKKKVPREGPISPPLPPRPQPDFSTLSNEDFYVPHAGVLPDIGGSDLNPFHRGRPSGMLVDPSSFGIPSRPTLPQFGVGSAGGLPRGAVPPGARFDPFRPPMRGPNRFNPDPDHFRPPDFDDII</sequence>
<feature type="domain" description="PI31 proteasome regulator N-terminal" evidence="5">
    <location>
        <begin position="15"/>
        <end position="151"/>
    </location>
</feature>
<proteinExistence type="inferred from homology"/>
<keyword evidence="3 6" id="KW-0647">Proteasome</keyword>
<dbReference type="InterPro" id="IPR021625">
    <property type="entry name" value="PI31_Prot_N"/>
</dbReference>
<keyword evidence="7" id="KW-1185">Reference proteome</keyword>
<dbReference type="AlphaFoldDB" id="A0A087TP65"/>
<dbReference type="PANTHER" id="PTHR13266">
    <property type="entry name" value="PROTEASOME INHIBITOR"/>
    <property type="match status" value="1"/>
</dbReference>
<dbReference type="Pfam" id="PF11566">
    <property type="entry name" value="PI31_Prot_N"/>
    <property type="match status" value="1"/>
</dbReference>
<comment type="similarity">
    <text evidence="1">Belongs to the proteasome inhibitor PI31 family.</text>
</comment>
<dbReference type="OMA" id="PFGFPDI"/>
<name>A0A087TP65_STEMI</name>
<evidence type="ECO:0000313" key="6">
    <source>
        <dbReference type="EMBL" id="KFM66904.1"/>
    </source>
</evidence>
<evidence type="ECO:0000313" key="7">
    <source>
        <dbReference type="Proteomes" id="UP000054359"/>
    </source>
</evidence>
<feature type="compositionally biased region" description="Pro residues" evidence="4">
    <location>
        <begin position="167"/>
        <end position="176"/>
    </location>
</feature>
<dbReference type="OrthoDB" id="68090at2759"/>
<feature type="compositionally biased region" description="Basic and acidic residues" evidence="4">
    <location>
        <begin position="266"/>
        <end position="280"/>
    </location>
</feature>
<evidence type="ECO:0000256" key="1">
    <source>
        <dbReference type="ARBA" id="ARBA00006405"/>
    </source>
</evidence>
<feature type="compositionally biased region" description="Basic and acidic residues" evidence="4">
    <location>
        <begin position="147"/>
        <end position="163"/>
    </location>
</feature>
<dbReference type="GO" id="GO:0004866">
    <property type="term" value="F:endopeptidase inhibitor activity"/>
    <property type="evidence" value="ECO:0007669"/>
    <property type="project" value="InterPro"/>
</dbReference>
<evidence type="ECO:0000256" key="4">
    <source>
        <dbReference type="SAM" id="MobiDB-lite"/>
    </source>
</evidence>
<evidence type="ECO:0000256" key="2">
    <source>
        <dbReference type="ARBA" id="ARBA00015575"/>
    </source>
</evidence>
<organism evidence="6 7">
    <name type="scientific">Stegodyphus mimosarum</name>
    <name type="common">African social velvet spider</name>
    <dbReference type="NCBI Taxonomy" id="407821"/>
    <lineage>
        <taxon>Eukaryota</taxon>
        <taxon>Metazoa</taxon>
        <taxon>Ecdysozoa</taxon>
        <taxon>Arthropoda</taxon>
        <taxon>Chelicerata</taxon>
        <taxon>Arachnida</taxon>
        <taxon>Araneae</taxon>
        <taxon>Araneomorphae</taxon>
        <taxon>Entelegynae</taxon>
        <taxon>Eresoidea</taxon>
        <taxon>Eresidae</taxon>
        <taxon>Stegodyphus</taxon>
    </lineage>
</organism>
<dbReference type="GO" id="GO:0000502">
    <property type="term" value="C:proteasome complex"/>
    <property type="evidence" value="ECO:0007669"/>
    <property type="project" value="UniProtKB-KW"/>
</dbReference>
<gene>
    <name evidence="6" type="ORF">X975_24148</name>
</gene>
<reference evidence="6 7" key="1">
    <citation type="submission" date="2013-11" db="EMBL/GenBank/DDBJ databases">
        <title>Genome sequencing of Stegodyphus mimosarum.</title>
        <authorList>
            <person name="Bechsgaard J."/>
        </authorList>
    </citation>
    <scope>NUCLEOTIDE SEQUENCE [LARGE SCALE GENOMIC DNA]</scope>
</reference>
<feature type="region of interest" description="Disordered" evidence="4">
    <location>
        <begin position="230"/>
        <end position="280"/>
    </location>
</feature>
<dbReference type="InterPro" id="IPR045128">
    <property type="entry name" value="PI31-like"/>
</dbReference>
<dbReference type="GO" id="GO:0043161">
    <property type="term" value="P:proteasome-mediated ubiquitin-dependent protein catabolic process"/>
    <property type="evidence" value="ECO:0007669"/>
    <property type="project" value="InterPro"/>
</dbReference>
<dbReference type="PANTHER" id="PTHR13266:SF1">
    <property type="entry name" value="PROTEASOME INHIBITOR PI31 SUBUNIT"/>
    <property type="match status" value="1"/>
</dbReference>
<protein>
    <recommendedName>
        <fullName evidence="2">Proteasome inhibitor PI31 subunit</fullName>
    </recommendedName>
</protein>
<feature type="region of interest" description="Disordered" evidence="4">
    <location>
        <begin position="147"/>
        <end position="182"/>
    </location>
</feature>